<name>X0V7E8_9ZZZZ</name>
<accession>X0V7E8</accession>
<dbReference type="EMBL" id="BARS01017319">
    <property type="protein sequence ID" value="GAF96560.1"/>
    <property type="molecule type" value="Genomic_DNA"/>
</dbReference>
<comment type="caution">
    <text evidence="1">The sequence shown here is derived from an EMBL/GenBank/DDBJ whole genome shotgun (WGS) entry which is preliminary data.</text>
</comment>
<sequence length="57" mass="6313">MKIKKTIETLEKLKIVIEADVAYLGKMGVRPSCRDLGSTYVEALSTCLSLLKKLKGQ</sequence>
<reference evidence="1" key="1">
    <citation type="journal article" date="2014" name="Front. Microbiol.">
        <title>High frequency of phylogenetically diverse reductive dehalogenase-homologous genes in deep subseafloor sedimentary metagenomes.</title>
        <authorList>
            <person name="Kawai M."/>
            <person name="Futagami T."/>
            <person name="Toyoda A."/>
            <person name="Takaki Y."/>
            <person name="Nishi S."/>
            <person name="Hori S."/>
            <person name="Arai W."/>
            <person name="Tsubouchi T."/>
            <person name="Morono Y."/>
            <person name="Uchiyama I."/>
            <person name="Ito T."/>
            <person name="Fujiyama A."/>
            <person name="Inagaki F."/>
            <person name="Takami H."/>
        </authorList>
    </citation>
    <scope>NUCLEOTIDE SEQUENCE</scope>
    <source>
        <strain evidence="1">Expedition CK06-06</strain>
    </source>
</reference>
<dbReference type="AlphaFoldDB" id="X0V7E8"/>
<evidence type="ECO:0000313" key="1">
    <source>
        <dbReference type="EMBL" id="GAF96560.1"/>
    </source>
</evidence>
<protein>
    <submittedName>
        <fullName evidence="1">Uncharacterized protein</fullName>
    </submittedName>
</protein>
<proteinExistence type="predicted"/>
<organism evidence="1">
    <name type="scientific">marine sediment metagenome</name>
    <dbReference type="NCBI Taxonomy" id="412755"/>
    <lineage>
        <taxon>unclassified sequences</taxon>
        <taxon>metagenomes</taxon>
        <taxon>ecological metagenomes</taxon>
    </lineage>
</organism>
<gene>
    <name evidence="1" type="ORF">S01H1_28344</name>
</gene>